<evidence type="ECO:0000256" key="1">
    <source>
        <dbReference type="ARBA" id="ARBA00022679"/>
    </source>
</evidence>
<evidence type="ECO:0000259" key="2">
    <source>
        <dbReference type="Pfam" id="PF08241"/>
    </source>
</evidence>
<dbReference type="GO" id="GO:0032259">
    <property type="term" value="P:methylation"/>
    <property type="evidence" value="ECO:0007669"/>
    <property type="project" value="UniProtKB-KW"/>
</dbReference>
<dbReference type="EMBL" id="CP141615">
    <property type="protein sequence ID" value="WRP17399.1"/>
    <property type="molecule type" value="Genomic_DNA"/>
</dbReference>
<gene>
    <name evidence="3" type="ORF">U7230_15170</name>
</gene>
<dbReference type="Proteomes" id="UP001332192">
    <property type="component" value="Chromosome"/>
</dbReference>
<evidence type="ECO:0000313" key="3">
    <source>
        <dbReference type="EMBL" id="WRP17399.1"/>
    </source>
</evidence>
<name>A0ABZ1BXH6_9FIRM</name>
<organism evidence="3 4">
    <name type="scientific">Carboxydichorda subterranea</name>
    <dbReference type="NCBI Taxonomy" id="3109565"/>
    <lineage>
        <taxon>Bacteria</taxon>
        <taxon>Bacillati</taxon>
        <taxon>Bacillota</taxon>
        <taxon>Limnochordia</taxon>
        <taxon>Limnochordales</taxon>
        <taxon>Geochordaceae</taxon>
        <taxon>Carboxydichorda</taxon>
    </lineage>
</organism>
<accession>A0ABZ1BXH6</accession>
<sequence>MSWLDRQFGRPSGLAGRLVGALMAHSNRELNAWTVELLGVKDGERVLEVGFGPGIGVEHLARTSRAAFIAGVDHSPLMVQQARRRNAAFVQEGRVELRWASVSALPFGDSSFDKAFCVNSIQFWPDPQDNLREVQRVLRPGGLVAVTLQPRWAEAESTVAGVGQQLVALVAGAGFADVRLASRSMRPVGALCATGVRPPT</sequence>
<protein>
    <submittedName>
        <fullName evidence="3">Class I SAM-dependent methyltransferase</fullName>
        <ecNumber evidence="3">2.1.-.-</ecNumber>
    </submittedName>
</protein>
<dbReference type="PANTHER" id="PTHR44068:SF1">
    <property type="entry name" value="HYPOTHETICAL LOC100005854"/>
    <property type="match status" value="1"/>
</dbReference>
<dbReference type="InterPro" id="IPR050447">
    <property type="entry name" value="Erg6_SMT_methyltransf"/>
</dbReference>
<dbReference type="EC" id="2.1.-.-" evidence="3"/>
<dbReference type="PANTHER" id="PTHR44068">
    <property type="entry name" value="ZGC:194242"/>
    <property type="match status" value="1"/>
</dbReference>
<dbReference type="InterPro" id="IPR013216">
    <property type="entry name" value="Methyltransf_11"/>
</dbReference>
<keyword evidence="3" id="KW-0489">Methyltransferase</keyword>
<feature type="domain" description="Methyltransferase type 11" evidence="2">
    <location>
        <begin position="47"/>
        <end position="145"/>
    </location>
</feature>
<dbReference type="Gene3D" id="3.40.50.150">
    <property type="entry name" value="Vaccinia Virus protein VP39"/>
    <property type="match status" value="1"/>
</dbReference>
<dbReference type="CDD" id="cd02440">
    <property type="entry name" value="AdoMet_MTases"/>
    <property type="match status" value="1"/>
</dbReference>
<reference evidence="3 4" key="1">
    <citation type="journal article" date="2024" name="Front. Microbiol.">
        <title>Novel thermophilic genera Geochorda gen. nov. and Carboxydochorda gen. nov. from the deep terrestrial subsurface reveal the ecophysiological diversity in the class Limnochordia.</title>
        <authorList>
            <person name="Karnachuk O.V."/>
            <person name="Lukina A.P."/>
            <person name="Avakyan M.R."/>
            <person name="Kadnikov V.V."/>
            <person name="Begmatov S."/>
            <person name="Beletsky A.V."/>
            <person name="Vlasova K.G."/>
            <person name="Novikov A.A."/>
            <person name="Shcherbakova V.A."/>
            <person name="Mardanov A.V."/>
            <person name="Ravin N.V."/>
        </authorList>
    </citation>
    <scope>NUCLEOTIDE SEQUENCE [LARGE SCALE GENOMIC DNA]</scope>
    <source>
        <strain evidence="3 4">L945</strain>
    </source>
</reference>
<keyword evidence="1 3" id="KW-0808">Transferase</keyword>
<proteinExistence type="predicted"/>
<dbReference type="Pfam" id="PF08241">
    <property type="entry name" value="Methyltransf_11"/>
    <property type="match status" value="1"/>
</dbReference>
<evidence type="ECO:0000313" key="4">
    <source>
        <dbReference type="Proteomes" id="UP001332192"/>
    </source>
</evidence>
<dbReference type="GO" id="GO:0008168">
    <property type="term" value="F:methyltransferase activity"/>
    <property type="evidence" value="ECO:0007669"/>
    <property type="project" value="UniProtKB-KW"/>
</dbReference>
<dbReference type="RefSeq" id="WP_324716670.1">
    <property type="nucleotide sequence ID" value="NZ_CP141615.1"/>
</dbReference>
<dbReference type="SUPFAM" id="SSF53335">
    <property type="entry name" value="S-adenosyl-L-methionine-dependent methyltransferases"/>
    <property type="match status" value="1"/>
</dbReference>
<dbReference type="InterPro" id="IPR029063">
    <property type="entry name" value="SAM-dependent_MTases_sf"/>
</dbReference>
<keyword evidence="4" id="KW-1185">Reference proteome</keyword>